<organism evidence="2 3">
    <name type="scientific">Pyxidicoccus fallax</name>
    <dbReference type="NCBI Taxonomy" id="394095"/>
    <lineage>
        <taxon>Bacteria</taxon>
        <taxon>Pseudomonadati</taxon>
        <taxon>Myxococcota</taxon>
        <taxon>Myxococcia</taxon>
        <taxon>Myxococcales</taxon>
        <taxon>Cystobacterineae</taxon>
        <taxon>Myxococcaceae</taxon>
        <taxon>Pyxidicoccus</taxon>
    </lineage>
</organism>
<evidence type="ECO:0000313" key="2">
    <source>
        <dbReference type="EMBL" id="NMO14796.1"/>
    </source>
</evidence>
<dbReference type="RefSeq" id="WP_169344090.1">
    <property type="nucleotide sequence ID" value="NZ_JABBJJ010000025.1"/>
</dbReference>
<comment type="caution">
    <text evidence="2">The sequence shown here is derived from an EMBL/GenBank/DDBJ whole genome shotgun (WGS) entry which is preliminary data.</text>
</comment>
<dbReference type="AlphaFoldDB" id="A0A848L8A1"/>
<reference evidence="2 3" key="1">
    <citation type="submission" date="2020-04" db="EMBL/GenBank/DDBJ databases">
        <title>Draft genome of Pyxidicoccus fallax type strain.</title>
        <authorList>
            <person name="Whitworth D.E."/>
        </authorList>
    </citation>
    <scope>NUCLEOTIDE SEQUENCE [LARGE SCALE GENOMIC DNA]</scope>
    <source>
        <strain evidence="2 3">DSM 14698</strain>
    </source>
</reference>
<dbReference type="GO" id="GO:0004803">
    <property type="term" value="F:transposase activity"/>
    <property type="evidence" value="ECO:0007669"/>
    <property type="project" value="InterPro"/>
</dbReference>
<protein>
    <submittedName>
        <fullName evidence="2">Transposase</fullName>
    </submittedName>
</protein>
<dbReference type="EMBL" id="JABBJJ010000025">
    <property type="protein sequence ID" value="NMO14796.1"/>
    <property type="molecule type" value="Genomic_DNA"/>
</dbReference>
<dbReference type="Proteomes" id="UP000518300">
    <property type="component" value="Unassembled WGS sequence"/>
</dbReference>
<dbReference type="GO" id="GO:0006313">
    <property type="term" value="P:DNA transposition"/>
    <property type="evidence" value="ECO:0007669"/>
    <property type="project" value="InterPro"/>
</dbReference>
<dbReference type="GO" id="GO:0003677">
    <property type="term" value="F:DNA binding"/>
    <property type="evidence" value="ECO:0007669"/>
    <property type="project" value="InterPro"/>
</dbReference>
<keyword evidence="3" id="KW-1185">Reference proteome</keyword>
<proteinExistence type="predicted"/>
<evidence type="ECO:0000313" key="3">
    <source>
        <dbReference type="Proteomes" id="UP000518300"/>
    </source>
</evidence>
<feature type="region of interest" description="Disordered" evidence="1">
    <location>
        <begin position="66"/>
        <end position="91"/>
    </location>
</feature>
<gene>
    <name evidence="2" type="ORF">HG543_07975</name>
</gene>
<dbReference type="Pfam" id="PF01527">
    <property type="entry name" value="HTH_Tnp_1"/>
    <property type="match status" value="1"/>
</dbReference>
<accession>A0A848L8A1</accession>
<feature type="region of interest" description="Disordered" evidence="1">
    <location>
        <begin position="124"/>
        <end position="162"/>
    </location>
</feature>
<name>A0A848L8A1_9BACT</name>
<sequence>MNAVVEEARVRETEVVEKARRRGFTTEYKLRVLAEADRCTKPGEVGALLRREGLYSSLLSAWRRQRNAGELSARSPKKRGPPAQVPDASARRVAELEKQLAQAQVRLKRAEALLDLQKKFRKSWEWNSPSPTRSPDGGGTGGRRRAGRGAGVPGTGPASRHL</sequence>
<dbReference type="InterPro" id="IPR002514">
    <property type="entry name" value="Transposase_8"/>
</dbReference>
<evidence type="ECO:0000256" key="1">
    <source>
        <dbReference type="SAM" id="MobiDB-lite"/>
    </source>
</evidence>